<dbReference type="OrthoDB" id="426235at2759"/>
<reference evidence="15" key="1">
    <citation type="submission" date="2013-05" db="EMBL/GenBank/DDBJ databases">
        <authorList>
            <person name="Yim A.K.Y."/>
            <person name="Chan T.F."/>
            <person name="Ji K.M."/>
            <person name="Liu X.Y."/>
            <person name="Zhou J.W."/>
            <person name="Li R.Q."/>
            <person name="Yang K.Y."/>
            <person name="Li J."/>
            <person name="Li M."/>
            <person name="Law P.T.W."/>
            <person name="Wu Y.L."/>
            <person name="Cai Z.L."/>
            <person name="Qin H."/>
            <person name="Bao Y."/>
            <person name="Leung R.K.K."/>
            <person name="Ng P.K.S."/>
            <person name="Zou J."/>
            <person name="Zhong X.J."/>
            <person name="Ran P.X."/>
            <person name="Zhong N.S."/>
            <person name="Liu Z.G."/>
            <person name="Tsui S.K.W."/>
        </authorList>
    </citation>
    <scope>NUCLEOTIDE SEQUENCE</scope>
    <source>
        <strain evidence="15">Derf</strain>
        <tissue evidence="15">Whole organism</tissue>
    </source>
</reference>
<keyword evidence="8 14" id="KW-0378">Hydrolase</keyword>
<dbReference type="Gene3D" id="3.40.50.1000">
    <property type="entry name" value="HAD superfamily/HAD-like"/>
    <property type="match status" value="2"/>
</dbReference>
<evidence type="ECO:0000313" key="14">
    <source>
        <dbReference type="EMBL" id="KAH7639368.1"/>
    </source>
</evidence>
<evidence type="ECO:0000313" key="16">
    <source>
        <dbReference type="Proteomes" id="UP000790347"/>
    </source>
</evidence>
<dbReference type="GO" id="GO:0005634">
    <property type="term" value="C:nucleus"/>
    <property type="evidence" value="ECO:0007669"/>
    <property type="project" value="UniProtKB-SubCell"/>
</dbReference>
<protein>
    <recommendedName>
        <fullName evidence="12">Phospholysine phosphohistidine inorganic pyrophosphate phosphatase</fullName>
        <ecNumber evidence="5">3.6.1.1</ecNumber>
    </recommendedName>
</protein>
<comment type="subcellular location">
    <subcellularLocation>
        <location evidence="3">Cytoplasm</location>
    </subcellularLocation>
    <subcellularLocation>
        <location evidence="2">Nucleus</location>
    </subcellularLocation>
</comment>
<dbReference type="InterPro" id="IPR006357">
    <property type="entry name" value="HAD-SF_hydro_IIA"/>
</dbReference>
<dbReference type="NCBIfam" id="TIGR01458">
    <property type="entry name" value="HAD-SF-IIA-hyp3"/>
    <property type="match status" value="1"/>
</dbReference>
<accession>A0A922I5S5</accession>
<keyword evidence="16" id="KW-1185">Reference proteome</keyword>
<dbReference type="GO" id="GO:0005829">
    <property type="term" value="C:cytosol"/>
    <property type="evidence" value="ECO:0007669"/>
    <property type="project" value="TreeGrafter"/>
</dbReference>
<dbReference type="Proteomes" id="UP000790347">
    <property type="component" value="Unassembled WGS sequence"/>
</dbReference>
<evidence type="ECO:0000313" key="15">
    <source>
        <dbReference type="EMBL" id="KAH9522032.1"/>
    </source>
</evidence>
<evidence type="ECO:0000256" key="2">
    <source>
        <dbReference type="ARBA" id="ARBA00004123"/>
    </source>
</evidence>
<organism evidence="15 16">
    <name type="scientific">Dermatophagoides farinae</name>
    <name type="common">American house dust mite</name>
    <dbReference type="NCBI Taxonomy" id="6954"/>
    <lineage>
        <taxon>Eukaryota</taxon>
        <taxon>Metazoa</taxon>
        <taxon>Ecdysozoa</taxon>
        <taxon>Arthropoda</taxon>
        <taxon>Chelicerata</taxon>
        <taxon>Arachnida</taxon>
        <taxon>Acari</taxon>
        <taxon>Acariformes</taxon>
        <taxon>Sarcoptiformes</taxon>
        <taxon>Astigmata</taxon>
        <taxon>Psoroptidia</taxon>
        <taxon>Analgoidea</taxon>
        <taxon>Pyroglyphidae</taxon>
        <taxon>Dermatophagoidinae</taxon>
        <taxon>Dermatophagoides</taxon>
    </lineage>
</organism>
<comment type="cofactor">
    <cofactor evidence="1">
        <name>Mg(2+)</name>
        <dbReference type="ChEBI" id="CHEBI:18420"/>
    </cofactor>
</comment>
<dbReference type="Pfam" id="PF13344">
    <property type="entry name" value="Hydrolase_6"/>
    <property type="match status" value="1"/>
</dbReference>
<dbReference type="SUPFAM" id="SSF56784">
    <property type="entry name" value="HAD-like"/>
    <property type="match status" value="1"/>
</dbReference>
<comment type="caution">
    <text evidence="15">The sequence shown here is derived from an EMBL/GenBank/DDBJ whole genome shotgun (WGS) entry which is preliminary data.</text>
</comment>
<dbReference type="PANTHER" id="PTHR19288">
    <property type="entry name" value="4-NITROPHENYLPHOSPHATASE-RELATED"/>
    <property type="match status" value="1"/>
</dbReference>
<dbReference type="InterPro" id="IPR006355">
    <property type="entry name" value="LHPP/HDHD2"/>
</dbReference>
<dbReference type="EMBL" id="ASGP02000002">
    <property type="protein sequence ID" value="KAH9522032.1"/>
    <property type="molecule type" value="Genomic_DNA"/>
</dbReference>
<proteinExistence type="inferred from homology"/>
<keyword evidence="9" id="KW-0460">Magnesium</keyword>
<comment type="function">
    <text evidence="11">Phosphatase that hydrolyzes imidodiphosphate, 3-phosphohistidine and 6-phospholysine. Has broad substrate specificity and can also hydrolyze inorganic diphosphate, but with lower efficiency.</text>
</comment>
<keyword evidence="7" id="KW-0479">Metal-binding</keyword>
<keyword evidence="10" id="KW-0539">Nucleus</keyword>
<comment type="catalytic activity">
    <reaction evidence="13">
        <text>diphosphate + H2O = 2 phosphate + H(+)</text>
        <dbReference type="Rhea" id="RHEA:24576"/>
        <dbReference type="ChEBI" id="CHEBI:15377"/>
        <dbReference type="ChEBI" id="CHEBI:15378"/>
        <dbReference type="ChEBI" id="CHEBI:33019"/>
        <dbReference type="ChEBI" id="CHEBI:43474"/>
        <dbReference type="EC" id="3.6.1.1"/>
    </reaction>
</comment>
<dbReference type="GO" id="GO:0046872">
    <property type="term" value="F:metal ion binding"/>
    <property type="evidence" value="ECO:0007669"/>
    <property type="project" value="UniProtKB-KW"/>
</dbReference>
<dbReference type="GO" id="GO:0016791">
    <property type="term" value="F:phosphatase activity"/>
    <property type="evidence" value="ECO:0007669"/>
    <property type="project" value="InterPro"/>
</dbReference>
<keyword evidence="6" id="KW-0963">Cytoplasm</keyword>
<name>A0A922I5S5_DERFA</name>
<dbReference type="PANTHER" id="PTHR19288:SF44">
    <property type="entry name" value="PHOSPHOLYSINE PHOSPHOHISTIDINE INORGANIC PYROPHOSPHATE PHOSPHATASE"/>
    <property type="match status" value="1"/>
</dbReference>
<dbReference type="AlphaFoldDB" id="A0A922I5S5"/>
<evidence type="ECO:0000256" key="9">
    <source>
        <dbReference type="ARBA" id="ARBA00022842"/>
    </source>
</evidence>
<comment type="similarity">
    <text evidence="4">Belongs to the HAD-like hydrolase superfamily.</text>
</comment>
<evidence type="ECO:0000256" key="1">
    <source>
        <dbReference type="ARBA" id="ARBA00001946"/>
    </source>
</evidence>
<evidence type="ECO:0000256" key="11">
    <source>
        <dbReference type="ARBA" id="ARBA00037258"/>
    </source>
</evidence>
<dbReference type="InterPro" id="IPR023214">
    <property type="entry name" value="HAD_sf"/>
</dbReference>
<evidence type="ECO:0000256" key="5">
    <source>
        <dbReference type="ARBA" id="ARBA00012146"/>
    </source>
</evidence>
<reference evidence="14" key="2">
    <citation type="submission" date="2020-06" db="EMBL/GenBank/DDBJ databases">
        <authorList>
            <person name="Ji K."/>
            <person name="Li J."/>
        </authorList>
    </citation>
    <scope>NUCLEOTIDE SEQUENCE</scope>
    <source>
        <strain evidence="14">JKM2019</strain>
        <tissue evidence="14">Whole body</tissue>
    </source>
</reference>
<dbReference type="GO" id="GO:0004427">
    <property type="term" value="F:inorganic diphosphate phosphatase activity"/>
    <property type="evidence" value="ECO:0007669"/>
    <property type="project" value="UniProtKB-EC"/>
</dbReference>
<dbReference type="EC" id="3.6.1.1" evidence="5"/>
<reference evidence="15" key="4">
    <citation type="journal article" date="2022" name="Res Sq">
        <title>Comparative Genomics Reveals Insights into the Divergent Evolution of Astigmatic Mites and Household Pest Adaptations.</title>
        <authorList>
            <person name="Xiong Q."/>
            <person name="Wan A.T.-Y."/>
            <person name="Liu X.-Y."/>
            <person name="Fung C.S.-H."/>
            <person name="Xiao X."/>
            <person name="Malainual N."/>
            <person name="Hou J."/>
            <person name="Wang L."/>
            <person name="Wang M."/>
            <person name="Yang K."/>
            <person name="Cui Y."/>
            <person name="Leung E."/>
            <person name="Nong W."/>
            <person name="Shin S.-K."/>
            <person name="Au S."/>
            <person name="Jeong K.Y."/>
            <person name="Chew F.T."/>
            <person name="Hui J."/>
            <person name="Leung T.F."/>
            <person name="Tungtrongchitr A."/>
            <person name="Zhong N."/>
            <person name="Liu Z."/>
            <person name="Tsui S."/>
        </authorList>
    </citation>
    <scope>NUCLEOTIDE SEQUENCE</scope>
    <source>
        <strain evidence="15">Derf</strain>
        <tissue evidence="15">Whole organism</tissue>
    </source>
</reference>
<evidence type="ECO:0000256" key="8">
    <source>
        <dbReference type="ARBA" id="ARBA00022801"/>
    </source>
</evidence>
<evidence type="ECO:0000256" key="6">
    <source>
        <dbReference type="ARBA" id="ARBA00022490"/>
    </source>
</evidence>
<evidence type="ECO:0000256" key="7">
    <source>
        <dbReference type="ARBA" id="ARBA00022723"/>
    </source>
</evidence>
<reference evidence="14" key="3">
    <citation type="journal article" date="2021" name="World Allergy Organ. J.">
        <title>Chromosome-level assembly of Dermatophagoides farinae genome and transcriptome reveals two novel allergens Der f 37 and Der f 39.</title>
        <authorList>
            <person name="Chen J."/>
            <person name="Cai Z."/>
            <person name="Fan D."/>
            <person name="Hu J."/>
            <person name="Hou Y."/>
            <person name="He Y."/>
            <person name="Zhang Z."/>
            <person name="Zhao Z."/>
            <person name="Gao P."/>
            <person name="Hu W."/>
            <person name="Sun J."/>
            <person name="Li J."/>
            <person name="Ji K."/>
        </authorList>
    </citation>
    <scope>NUCLEOTIDE SEQUENCE</scope>
    <source>
        <strain evidence="14">JKM2019</strain>
    </source>
</reference>
<dbReference type="Proteomes" id="UP000828236">
    <property type="component" value="Unassembled WGS sequence"/>
</dbReference>
<dbReference type="Pfam" id="PF13242">
    <property type="entry name" value="Hydrolase_like"/>
    <property type="match status" value="1"/>
</dbReference>
<dbReference type="EMBL" id="SDOV01000007">
    <property type="protein sequence ID" value="KAH7639368.1"/>
    <property type="molecule type" value="Genomic_DNA"/>
</dbReference>
<gene>
    <name evidence="15" type="ORF">DERF_005636</name>
    <name evidence="14" type="ORF">HUG17_3401</name>
</gene>
<evidence type="ECO:0000256" key="3">
    <source>
        <dbReference type="ARBA" id="ARBA00004496"/>
    </source>
</evidence>
<evidence type="ECO:0000256" key="12">
    <source>
        <dbReference type="ARBA" id="ARBA00039357"/>
    </source>
</evidence>
<evidence type="ECO:0000256" key="4">
    <source>
        <dbReference type="ARBA" id="ARBA00007958"/>
    </source>
</evidence>
<evidence type="ECO:0000256" key="10">
    <source>
        <dbReference type="ARBA" id="ARBA00023242"/>
    </source>
</evidence>
<evidence type="ECO:0000256" key="13">
    <source>
        <dbReference type="ARBA" id="ARBA00047820"/>
    </source>
</evidence>
<dbReference type="FunFam" id="3.40.50.1000:FF:000051">
    <property type="entry name" value="Phospholysine phosphohistidine inorganic pyrophosphate phosphatase"/>
    <property type="match status" value="1"/>
</dbReference>
<sequence>MSPTSLSSSAAVTSSWLSKPIKGLLLDITGVLYESGTSVAIPGSVEAISKLRHAGLPFRLVTNETQKITPKIIEKLNNFGYDFQKHEIITPGMICCKYLHDNGLRPHFLITPNLEPEFDGLDRSDPNCVVIGDADRYFTFESMNTCFRLLMSLKERELNRKKNLLISLGRNKYYRERNELKMDLGGFTVALEYACDLEALIIGKPSAEYFQTAIQTFIDPSSSSSLLCKDNIIMIGDDIIGDVQGAQNFGIRGILVRTGKYMPINENHPIVRPDGIVDNLAAAVDQVLQHNQNN</sequence>
<dbReference type="InterPro" id="IPR036412">
    <property type="entry name" value="HAD-like_sf"/>
</dbReference>